<sequence>MPPAQRRLPRADGPVGGSDRVDRGRRGAGVAWWSGQAWRVVVPLLVAAALATTLSGAVTCSAGCPLPPFERATVADLVHGAASIAATAAVVLTMIAIALCRTVDRVLRRIAAIAATVALPLAGAVGLAMLLIGRSTLVGLLERLLLAVAVSWALTTTLTLTPTPRPHPPHPPHPPPPDPRLDHEVDGNH</sequence>
<dbReference type="EMBL" id="QXEC01000002">
    <property type="protein sequence ID" value="RIV40938.1"/>
    <property type="molecule type" value="Genomic_DNA"/>
</dbReference>
<feature type="transmembrane region" description="Helical" evidence="2">
    <location>
        <begin position="111"/>
        <end position="132"/>
    </location>
</feature>
<dbReference type="Proteomes" id="UP000283832">
    <property type="component" value="Unassembled WGS sequence"/>
</dbReference>
<dbReference type="Pfam" id="PF06197">
    <property type="entry name" value="DUF998"/>
    <property type="match status" value="1"/>
</dbReference>
<gene>
    <name evidence="3" type="ORF">D2L64_03835</name>
</gene>
<keyword evidence="2" id="KW-0812">Transmembrane</keyword>
<proteinExistence type="predicted"/>
<feature type="compositionally biased region" description="Pro residues" evidence="1">
    <location>
        <begin position="163"/>
        <end position="178"/>
    </location>
</feature>
<feature type="region of interest" description="Disordered" evidence="1">
    <location>
        <begin position="160"/>
        <end position="189"/>
    </location>
</feature>
<name>A0A418N176_9ACTN</name>
<evidence type="ECO:0000313" key="3">
    <source>
        <dbReference type="EMBL" id="RIV40938.1"/>
    </source>
</evidence>
<evidence type="ECO:0000256" key="1">
    <source>
        <dbReference type="SAM" id="MobiDB-lite"/>
    </source>
</evidence>
<keyword evidence="2" id="KW-0472">Membrane</keyword>
<feature type="transmembrane region" description="Helical" evidence="2">
    <location>
        <begin position="40"/>
        <end position="58"/>
    </location>
</feature>
<reference evidence="3 4" key="1">
    <citation type="submission" date="2018-08" db="EMBL/GenBank/DDBJ databases">
        <title>Jishengella sp. nov., isolated from a root of Azadirachta indica A. Juss. var. siamensis Valenton.</title>
        <authorList>
            <person name="Kuncharoen N."/>
            <person name="Tanasupawat S."/>
            <person name="Kudo T."/>
            <person name="Ohkuma M."/>
        </authorList>
    </citation>
    <scope>NUCLEOTIDE SEQUENCE [LARGE SCALE GENOMIC DNA]</scope>
    <source>
        <strain evidence="3 4">AZ1-13</strain>
    </source>
</reference>
<accession>A0A418N176</accession>
<feature type="compositionally biased region" description="Basic and acidic residues" evidence="1">
    <location>
        <begin position="179"/>
        <end position="189"/>
    </location>
</feature>
<keyword evidence="4" id="KW-1185">Reference proteome</keyword>
<dbReference type="AlphaFoldDB" id="A0A418N176"/>
<protein>
    <submittedName>
        <fullName evidence="3">DUF998 domain-containing protein</fullName>
    </submittedName>
</protein>
<organism evidence="3 4">
    <name type="scientific">Micromonospora radicis</name>
    <dbReference type="NCBI Taxonomy" id="1894971"/>
    <lineage>
        <taxon>Bacteria</taxon>
        <taxon>Bacillati</taxon>
        <taxon>Actinomycetota</taxon>
        <taxon>Actinomycetes</taxon>
        <taxon>Micromonosporales</taxon>
        <taxon>Micromonosporaceae</taxon>
        <taxon>Micromonospora</taxon>
    </lineage>
</organism>
<evidence type="ECO:0000313" key="4">
    <source>
        <dbReference type="Proteomes" id="UP000283832"/>
    </source>
</evidence>
<keyword evidence="2" id="KW-1133">Transmembrane helix</keyword>
<comment type="caution">
    <text evidence="3">The sequence shown here is derived from an EMBL/GenBank/DDBJ whole genome shotgun (WGS) entry which is preliminary data.</text>
</comment>
<feature type="region of interest" description="Disordered" evidence="1">
    <location>
        <begin position="1"/>
        <end position="22"/>
    </location>
</feature>
<feature type="transmembrane region" description="Helical" evidence="2">
    <location>
        <begin position="78"/>
        <end position="99"/>
    </location>
</feature>
<evidence type="ECO:0000256" key="2">
    <source>
        <dbReference type="SAM" id="Phobius"/>
    </source>
</evidence>
<dbReference type="InterPro" id="IPR009339">
    <property type="entry name" value="DUF998"/>
</dbReference>